<dbReference type="EMBL" id="CABFNP030000522">
    <property type="protein sequence ID" value="CAI6039355.1"/>
    <property type="molecule type" value="Genomic_DNA"/>
</dbReference>
<keyword evidence="3" id="KW-1185">Reference proteome</keyword>
<sequence>MSIKKALLQTFKSVQEYESFALLTPSTGPQTTQISIQSPDTMLESNCLCHFLDDDYKISNISLEALRKRDLSITQALNFLSGQFGFELFLAVLDKKLVGLCQDPKPVSWYTGDHPVEEYFAEEQKRVNFRALKYVFAKYYRIATLVGLDGNLVAENLHLNESVLLETDGFNAVKPKVKREIEMDSEPTVTHLFSRTQISDHSFLKNPIKDPQPAAGFLAKASLRPQAPAIYSDNLLKYYCHVWDRSGMQYRGGTQNGISLSEEDDSDLLYPALRLGKIELLDQVLKDHCRLGQVPRGVIDGILKWLDFADGESQSRFDQIKSRLEILIEGGTTLSLKFQILTSFASPSMQENSSEGAAHPDVPEFVLDWILVTKTSVQAATYGQPLSFRKQAVLGILNKFFPTDLKKLLGSDYAAIHNLKPVLLTSDSMPGSEGDSNAVEANLSSLDNHEPSTRKSTLRATAHVFVSGRKGHPQASGSTPEHATSSKRRATDDAPLASLTVAKKRKRGCANHENCVFSALFGRECS</sequence>
<evidence type="ECO:0000256" key="1">
    <source>
        <dbReference type="SAM" id="MobiDB-lite"/>
    </source>
</evidence>
<protein>
    <submittedName>
        <fullName evidence="2">Uncharacterized protein</fullName>
    </submittedName>
</protein>
<organism evidence="2 3">
    <name type="scientific">Clonostachys chloroleuca</name>
    <dbReference type="NCBI Taxonomy" id="1926264"/>
    <lineage>
        <taxon>Eukaryota</taxon>
        <taxon>Fungi</taxon>
        <taxon>Dikarya</taxon>
        <taxon>Ascomycota</taxon>
        <taxon>Pezizomycotina</taxon>
        <taxon>Sordariomycetes</taxon>
        <taxon>Hypocreomycetidae</taxon>
        <taxon>Hypocreales</taxon>
        <taxon>Bionectriaceae</taxon>
        <taxon>Clonostachys</taxon>
    </lineage>
</organism>
<evidence type="ECO:0000313" key="3">
    <source>
        <dbReference type="Proteomes" id="UP001160390"/>
    </source>
</evidence>
<proteinExistence type="predicted"/>
<dbReference type="AlphaFoldDB" id="A0AA35LQZ4"/>
<evidence type="ECO:0000313" key="2">
    <source>
        <dbReference type="EMBL" id="CAI6039355.1"/>
    </source>
</evidence>
<reference evidence="2" key="1">
    <citation type="submission" date="2023-01" db="EMBL/GenBank/DDBJ databases">
        <authorList>
            <person name="Piombo E."/>
        </authorList>
    </citation>
    <scope>NUCLEOTIDE SEQUENCE</scope>
</reference>
<accession>A0AA35LQZ4</accession>
<comment type="caution">
    <text evidence="2">The sequence shown here is derived from an EMBL/GenBank/DDBJ whole genome shotgun (WGS) entry which is preliminary data.</text>
</comment>
<dbReference type="Proteomes" id="UP001160390">
    <property type="component" value="Unassembled WGS sequence"/>
</dbReference>
<feature type="region of interest" description="Disordered" evidence="1">
    <location>
        <begin position="468"/>
        <end position="495"/>
    </location>
</feature>
<gene>
    <name evidence="2" type="ORF">CCHLO57077_00017012</name>
</gene>
<name>A0AA35LQZ4_9HYPO</name>